<dbReference type="InterPro" id="IPR052552">
    <property type="entry name" value="YeaO-like"/>
</dbReference>
<gene>
    <name evidence="2" type="ORF">ATH84_1001110</name>
    <name evidence="1" type="ORF">BDD41_4327</name>
</gene>
<dbReference type="eggNOG" id="COG3189">
    <property type="taxonomic scope" value="Bacteria"/>
</dbReference>
<protein>
    <submittedName>
        <fullName evidence="1">Uncharacterized protein YeaO (DUF488 family)</fullName>
    </submittedName>
</protein>
<proteinExistence type="predicted"/>
<reference evidence="3 4" key="1">
    <citation type="submission" date="2018-08" db="EMBL/GenBank/DDBJ databases">
        <title>Genomic Encyclopedia of Archaeal and Bacterial Type Strains, Phase II (KMG-II): from individual species to whole genera.</title>
        <authorList>
            <person name="Goeker M."/>
        </authorList>
    </citation>
    <scope>NUCLEOTIDE SEQUENCE [LARGE SCALE GENOMIC DNA]</scope>
    <source>
        <strain evidence="1 4">DSM 17099</strain>
        <strain evidence="2 3">DSM 582</strain>
    </source>
</reference>
<dbReference type="PANTHER" id="PTHR36849">
    <property type="entry name" value="CYTOPLASMIC PROTEIN-RELATED"/>
    <property type="match status" value="1"/>
</dbReference>
<evidence type="ECO:0000313" key="3">
    <source>
        <dbReference type="Proteomes" id="UP000256794"/>
    </source>
</evidence>
<evidence type="ECO:0000313" key="1">
    <source>
        <dbReference type="EMBL" id="REF67305.1"/>
    </source>
</evidence>
<evidence type="ECO:0000313" key="2">
    <source>
        <dbReference type="EMBL" id="REG57063.1"/>
    </source>
</evidence>
<dbReference type="EMBL" id="QUMX01000001">
    <property type="protein sequence ID" value="REG57063.1"/>
    <property type="molecule type" value="Genomic_DNA"/>
</dbReference>
<dbReference type="Proteomes" id="UP000256794">
    <property type="component" value="Unassembled WGS sequence"/>
</dbReference>
<keyword evidence="3" id="KW-1185">Reference proteome</keyword>
<accession>A0A3D9X9U3</accession>
<dbReference type="RefSeq" id="WP_036751410.1">
    <property type="nucleotide sequence ID" value="NZ_CP035284.1"/>
</dbReference>
<dbReference type="EMBL" id="QTUJ01000004">
    <property type="protein sequence ID" value="REF67305.1"/>
    <property type="molecule type" value="Genomic_DNA"/>
</dbReference>
<comment type="caution">
    <text evidence="1">The sequence shown here is derived from an EMBL/GenBank/DDBJ whole genome shotgun (WGS) entry which is preliminary data.</text>
</comment>
<organism evidence="1 4">
    <name type="scientific">Paracoccus versutus</name>
    <name type="common">Thiobacillus versutus</name>
    <dbReference type="NCBI Taxonomy" id="34007"/>
    <lineage>
        <taxon>Bacteria</taxon>
        <taxon>Pseudomonadati</taxon>
        <taxon>Pseudomonadota</taxon>
        <taxon>Alphaproteobacteria</taxon>
        <taxon>Rhodobacterales</taxon>
        <taxon>Paracoccaceae</taxon>
        <taxon>Paracoccus</taxon>
    </lineage>
</organism>
<dbReference type="AlphaFoldDB" id="A0A099FNH5"/>
<dbReference type="OrthoDB" id="9790745at2"/>
<name>A0A099FNH5_PARVE</name>
<sequence>MTDIFLRRAYDPPPSQDEGRKVLVDRIWPRGISRETLGADLWLKDIAPSDDLRHWFDHDPKKWPEFRRRYAAELDANPEPLRELRQLIRKGPVTLLYGARDTEHNNAVALRDYLAQ</sequence>
<dbReference type="PANTHER" id="PTHR36849:SF1">
    <property type="entry name" value="CYTOPLASMIC PROTEIN"/>
    <property type="match status" value="1"/>
</dbReference>
<accession>A0A099FNH5</accession>
<dbReference type="Pfam" id="PF22752">
    <property type="entry name" value="DUF488-N3i"/>
    <property type="match status" value="1"/>
</dbReference>
<dbReference type="Proteomes" id="UP000256941">
    <property type="component" value="Unassembled WGS sequence"/>
</dbReference>
<evidence type="ECO:0000313" key="4">
    <source>
        <dbReference type="Proteomes" id="UP000256941"/>
    </source>
</evidence>